<proteinExistence type="predicted"/>
<dbReference type="SUPFAM" id="SSF56281">
    <property type="entry name" value="Metallo-hydrolase/oxidoreductase"/>
    <property type="match status" value="1"/>
</dbReference>
<keyword evidence="1" id="KW-0472">Membrane</keyword>
<comment type="caution">
    <text evidence="3">The sequence shown here is derived from an EMBL/GenBank/DDBJ whole genome shotgun (WGS) entry which is preliminary data.</text>
</comment>
<feature type="domain" description="Metallo-beta-lactamase" evidence="2">
    <location>
        <begin position="127"/>
        <end position="322"/>
    </location>
</feature>
<keyword evidence="4" id="KW-1185">Reference proteome</keyword>
<keyword evidence="1" id="KW-1133">Transmembrane helix</keyword>
<dbReference type="EMBL" id="BAABFT010000002">
    <property type="protein sequence ID" value="GAA4315550.1"/>
    <property type="molecule type" value="Genomic_DNA"/>
</dbReference>
<accession>A0ABP8G1S4</accession>
<evidence type="ECO:0000259" key="2">
    <source>
        <dbReference type="Pfam" id="PF12706"/>
    </source>
</evidence>
<organism evidence="3 4">
    <name type="scientific">Mucilaginibacter gynuensis</name>
    <dbReference type="NCBI Taxonomy" id="1302236"/>
    <lineage>
        <taxon>Bacteria</taxon>
        <taxon>Pseudomonadati</taxon>
        <taxon>Bacteroidota</taxon>
        <taxon>Sphingobacteriia</taxon>
        <taxon>Sphingobacteriales</taxon>
        <taxon>Sphingobacteriaceae</taxon>
        <taxon>Mucilaginibacter</taxon>
    </lineage>
</organism>
<dbReference type="PANTHER" id="PTHR15032:SF4">
    <property type="entry name" value="N-ACYL-PHOSPHATIDYLETHANOLAMINE-HYDROLYZING PHOSPHOLIPASE D"/>
    <property type="match status" value="1"/>
</dbReference>
<dbReference type="InterPro" id="IPR036866">
    <property type="entry name" value="RibonucZ/Hydroxyglut_hydro"/>
</dbReference>
<dbReference type="InterPro" id="IPR001279">
    <property type="entry name" value="Metallo-B-lactamas"/>
</dbReference>
<feature type="transmembrane region" description="Helical" evidence="1">
    <location>
        <begin position="12"/>
        <end position="30"/>
    </location>
</feature>
<reference evidence="4" key="1">
    <citation type="journal article" date="2019" name="Int. J. Syst. Evol. Microbiol.">
        <title>The Global Catalogue of Microorganisms (GCM) 10K type strain sequencing project: providing services to taxonomists for standard genome sequencing and annotation.</title>
        <authorList>
            <consortium name="The Broad Institute Genomics Platform"/>
            <consortium name="The Broad Institute Genome Sequencing Center for Infectious Disease"/>
            <person name="Wu L."/>
            <person name="Ma J."/>
        </authorList>
    </citation>
    <scope>NUCLEOTIDE SEQUENCE [LARGE SCALE GENOMIC DNA]</scope>
    <source>
        <strain evidence="4">JCM 17705</strain>
    </source>
</reference>
<dbReference type="Gene3D" id="3.60.15.10">
    <property type="entry name" value="Ribonuclease Z/Hydroxyacylglutathione hydrolase-like"/>
    <property type="match status" value="1"/>
</dbReference>
<sequence>MKKLLKILKYTLLGFMSLVIVLAVITFFYMRQPQFGKTPSGERLTRVERSPHYKDGHFVNKVEKPIITEGYSVIGESYKTIFAKNPRVAPKDSLPSVQTDLKHLPPDSNVLVWFGHSSVFIQVAGKRILIDPIFSGNASPIPGSLKAYKGSNTYHAADMPEIDYLLISHDHYDHLDYETVVALQQKVKHVICGLGVGADFEYWGYKPSQIIEQDWDKDVNVAPGFVIHTVSSQHDSGRGFVRAKSLWMSYLVIAPNMKIYISGDGGHDDRFKQLGKQYGPIDWAILECGQYNKAWQSVHQLPEEVMQSALEMHARNLLPIHHSKFTLAQHDWDEPLIKISELSKNQPYRLATPLIGEVVQLNSTKQTFTQWWKGIK</sequence>
<dbReference type="PANTHER" id="PTHR15032">
    <property type="entry name" value="N-ACYL-PHOSPHATIDYLETHANOLAMINE-HYDROLYZING PHOSPHOLIPASE D"/>
    <property type="match status" value="1"/>
</dbReference>
<evidence type="ECO:0000256" key="1">
    <source>
        <dbReference type="SAM" id="Phobius"/>
    </source>
</evidence>
<protein>
    <submittedName>
        <fullName evidence="3">MBL fold metallo-hydrolase</fullName>
    </submittedName>
</protein>
<evidence type="ECO:0000313" key="4">
    <source>
        <dbReference type="Proteomes" id="UP001500582"/>
    </source>
</evidence>
<keyword evidence="1" id="KW-0812">Transmembrane</keyword>
<name>A0ABP8G1S4_9SPHI</name>
<dbReference type="Proteomes" id="UP001500582">
    <property type="component" value="Unassembled WGS sequence"/>
</dbReference>
<dbReference type="RefSeq" id="WP_345210123.1">
    <property type="nucleotide sequence ID" value="NZ_BAABFT010000002.1"/>
</dbReference>
<dbReference type="Pfam" id="PF12706">
    <property type="entry name" value="Lactamase_B_2"/>
    <property type="match status" value="1"/>
</dbReference>
<gene>
    <name evidence="3" type="ORF">GCM10023149_12210</name>
</gene>
<evidence type="ECO:0000313" key="3">
    <source>
        <dbReference type="EMBL" id="GAA4315550.1"/>
    </source>
</evidence>